<organism evidence="1 2">
    <name type="scientific">Clavispora lusitaniae</name>
    <name type="common">Candida lusitaniae</name>
    <dbReference type="NCBI Taxonomy" id="36911"/>
    <lineage>
        <taxon>Eukaryota</taxon>
        <taxon>Fungi</taxon>
        <taxon>Dikarya</taxon>
        <taxon>Ascomycota</taxon>
        <taxon>Saccharomycotina</taxon>
        <taxon>Pichiomycetes</taxon>
        <taxon>Metschnikowiaceae</taxon>
        <taxon>Clavispora</taxon>
    </lineage>
</organism>
<name>A0ACD0WR69_CLALS</name>
<evidence type="ECO:0000313" key="2">
    <source>
        <dbReference type="Proteomes" id="UP000326582"/>
    </source>
</evidence>
<dbReference type="Proteomes" id="UP000326582">
    <property type="component" value="Chromosome 6"/>
</dbReference>
<sequence length="1288" mass="144926">MSRIHPWLIRATAFILQNPKCIIILPLLSIFLCAYSSLYDFTLRPLNGPLVSHFDNTTLDTGLDLKSVHAKSFLPLPDVSGLNMVKYSLSNPTSGNTLKYDFVCEIEQFQAQLESQSVVALSPISMWPFPCDPDLSVHDKEKMERFMLKNLNHHLSAEVIKLFFGDMKKRNHLIYQAGLLNIFAFFKPDVPPLLPNSSMIELVALHEGDSSKASADFSHYYASITGKNPIVNIVTYLALSVQACLFSLLIVHCYLSVANQHKIRSTFGLLIGWLTSVFISAFAALFIVGRFQGVSIFHAFGPVNSVSLTSYLLSIMLLSSRNLFRTINDLAGDNAFGAPENLHKRLIKFYLGINNSVQNSRGVFKITRFLRRNLFLDKFAAWVFPIPNTTVILLINDAAFHALLCVLKNTVAEFMDENHKQIFVTRVTTLQRASVLALFIDHFLQLTYLVGLIVIDLNRVDLTDLLKSSPLESDDDSGVHEMNPISSFLLGVSEKKPTSPNTWRYRLGTYCLKVSPVSSKRFLGLWIPVVTICLTAVSILLIMLVIPNESVGFMEVIGLRSSAQMSQRYDYLFVIELLAGCVLVFAIAELTFIFTHSKKQDSNAGSDALTALISPDSGLTNKELVENDKVKFFECLSLSGTHKTDILKLVSNPKCSFLVSTDLDHKVLIWSPLSKVESSKPQNIATFFESSDPNAKKAEFWPVNHIEISDDGNYIVLINNKHCRIKCFERKSLKYVWEVSLTSELNQSRKKMHVVNAFFRKKTVAGFLARKLLSKRKQHTRRSSSVSSNKGGPLTGNYPPPSVTEMEESRSENSEKNIDKELIQEEFVLVLETGEMITVACHNIQIKVYNLLTQLYEGQPELRNLKIISSKFLKTARVNDRVVCNLSNDDIIVGTAVNNLWRFQKLDLDVYYSSTKTLANFAPPLMSRTGSAISFKHDFSTAFELQRQTHMQRQEAETTVFSDLKKYQVINKSTVITIDFVGMIVRVKDLSAELIDVQTGTVLKVFGIGHFKPDTFRVAHSEPTHCKFCGCASFESLSLVYEDFYDKTIIMHTFTVENKKSRNNICLRVERDPREIRCVGLDSAIEKQYWYEDIEKWEVTDMNVILGIRKISPPSEKGDEAAVEQSGFSLSSENGLSSLRTRKKSAKAKKEQKHPTIDQLWQGIVITAQNGKLLEYNIPANAPTDAEFSSTRPNYIVKYGFKSVAIAFGSSIKILYLGGDKLIENDLYYSGTTSTLNSILKPNTEGAGRNELLFVNKRRRMLEKRNAKASRTQTELPNAEGEGEADAF</sequence>
<reference evidence="2" key="1">
    <citation type="journal article" date="2019" name="MBio">
        <title>Comparative genomics for the elucidation of multidrug resistance (MDR) in Candida lusitaniae.</title>
        <authorList>
            <person name="Kannan A."/>
            <person name="Asner S.A."/>
            <person name="Trachsel E."/>
            <person name="Kelly S."/>
            <person name="Parker J."/>
            <person name="Sanglard D."/>
        </authorList>
    </citation>
    <scope>NUCLEOTIDE SEQUENCE [LARGE SCALE GENOMIC DNA]</scope>
    <source>
        <strain evidence="2">P1</strain>
    </source>
</reference>
<keyword evidence="2" id="KW-1185">Reference proteome</keyword>
<dbReference type="EMBL" id="CP038489">
    <property type="protein sequence ID" value="QFZ29785.1"/>
    <property type="molecule type" value="Genomic_DNA"/>
</dbReference>
<proteinExistence type="predicted"/>
<accession>A0ACD0WR69</accession>
<evidence type="ECO:0000313" key="1">
    <source>
        <dbReference type="EMBL" id="QFZ29785.1"/>
    </source>
</evidence>
<gene>
    <name evidence="1" type="ORF">EJF14_60298</name>
</gene>
<protein>
    <submittedName>
        <fullName evidence="1">Uncharacterized protein</fullName>
    </submittedName>
</protein>